<dbReference type="Pfam" id="PF04879">
    <property type="entry name" value="Molybdop_Fe4S4"/>
    <property type="match status" value="1"/>
</dbReference>
<evidence type="ECO:0000256" key="4">
    <source>
        <dbReference type="ARBA" id="ARBA00023014"/>
    </source>
</evidence>
<dbReference type="InterPro" id="IPR037949">
    <property type="entry name" value="MopB_CT_Acetylene-hydratase"/>
</dbReference>
<comment type="similarity">
    <text evidence="1">Belongs to the prokaryotic molybdopterin-containing oxidoreductase family.</text>
</comment>
<dbReference type="PANTHER" id="PTHR43742">
    <property type="entry name" value="TRIMETHYLAMINE-N-OXIDE REDUCTASE"/>
    <property type="match status" value="1"/>
</dbReference>
<dbReference type="PANTHER" id="PTHR43742:SF6">
    <property type="entry name" value="OXIDOREDUCTASE YYAE-RELATED"/>
    <property type="match status" value="1"/>
</dbReference>
<dbReference type="Pfam" id="PF00384">
    <property type="entry name" value="Molybdopterin"/>
    <property type="match status" value="1"/>
</dbReference>
<dbReference type="CDD" id="cd02781">
    <property type="entry name" value="MopB_CT_Acetylene-hydratase"/>
    <property type="match status" value="1"/>
</dbReference>
<dbReference type="SMART" id="SM00926">
    <property type="entry name" value="Molybdop_Fe4S4"/>
    <property type="match status" value="1"/>
</dbReference>
<protein>
    <submittedName>
        <fullName evidence="6">Dehydrogenase</fullName>
    </submittedName>
</protein>
<evidence type="ECO:0000313" key="6">
    <source>
        <dbReference type="EMBL" id="BDE95038.1"/>
    </source>
</evidence>
<evidence type="ECO:0000313" key="7">
    <source>
        <dbReference type="Proteomes" id="UP001320544"/>
    </source>
</evidence>
<dbReference type="InterPro" id="IPR006657">
    <property type="entry name" value="MoPterin_dinucl-bd_dom"/>
</dbReference>
<dbReference type="Proteomes" id="UP001320544">
    <property type="component" value="Chromosome"/>
</dbReference>
<evidence type="ECO:0000256" key="2">
    <source>
        <dbReference type="ARBA" id="ARBA00022723"/>
    </source>
</evidence>
<dbReference type="Gene3D" id="2.20.25.90">
    <property type="entry name" value="ADC-like domains"/>
    <property type="match status" value="1"/>
</dbReference>
<name>A0ABM7WFP1_9ACTN</name>
<dbReference type="Gene3D" id="3.40.50.740">
    <property type="match status" value="1"/>
</dbReference>
<dbReference type="SUPFAM" id="SSF50692">
    <property type="entry name" value="ADC-like"/>
    <property type="match status" value="1"/>
</dbReference>
<keyword evidence="2" id="KW-0479">Metal-binding</keyword>
<dbReference type="InterPro" id="IPR006656">
    <property type="entry name" value="Mopterin_OxRdtase"/>
</dbReference>
<dbReference type="CDD" id="cd02759">
    <property type="entry name" value="MopB_Acetylene-hydratase"/>
    <property type="match status" value="1"/>
</dbReference>
<dbReference type="InterPro" id="IPR041930">
    <property type="entry name" value="Acetylene_hydratase"/>
</dbReference>
<keyword evidence="3" id="KW-0408">Iron</keyword>
<gene>
    <name evidence="6" type="ORF">CE91St30_03710</name>
</gene>
<dbReference type="Gene3D" id="3.40.228.10">
    <property type="entry name" value="Dimethylsulfoxide Reductase, domain 2"/>
    <property type="match status" value="1"/>
</dbReference>
<dbReference type="PROSITE" id="PS51669">
    <property type="entry name" value="4FE4S_MOW_BIS_MGD"/>
    <property type="match status" value="1"/>
</dbReference>
<feature type="domain" description="4Fe-4S Mo/W bis-MGD-type" evidence="5">
    <location>
        <begin position="31"/>
        <end position="87"/>
    </location>
</feature>
<accession>A0ABM7WFP1</accession>
<organism evidence="6 7">
    <name type="scientific">Raoultibacter timonensis</name>
    <dbReference type="NCBI Taxonomy" id="1907662"/>
    <lineage>
        <taxon>Bacteria</taxon>
        <taxon>Bacillati</taxon>
        <taxon>Actinomycetota</taxon>
        <taxon>Coriobacteriia</taxon>
        <taxon>Eggerthellales</taxon>
        <taxon>Eggerthellaceae</taxon>
        <taxon>Raoultibacter</taxon>
    </lineage>
</organism>
<evidence type="ECO:0000256" key="1">
    <source>
        <dbReference type="ARBA" id="ARBA00010312"/>
    </source>
</evidence>
<dbReference type="SUPFAM" id="SSF53706">
    <property type="entry name" value="Formate dehydrogenase/DMSO reductase, domains 1-3"/>
    <property type="match status" value="1"/>
</dbReference>
<dbReference type="RefSeq" id="WP_102379299.1">
    <property type="nucleotide sequence ID" value="NZ_AP025564.1"/>
</dbReference>
<dbReference type="EMBL" id="AP025564">
    <property type="protein sequence ID" value="BDE95038.1"/>
    <property type="molecule type" value="Genomic_DNA"/>
</dbReference>
<dbReference type="Pfam" id="PF01568">
    <property type="entry name" value="Molydop_binding"/>
    <property type="match status" value="1"/>
</dbReference>
<proteinExistence type="inferred from homology"/>
<evidence type="ECO:0000259" key="5">
    <source>
        <dbReference type="PROSITE" id="PS51669"/>
    </source>
</evidence>
<dbReference type="InterPro" id="IPR006963">
    <property type="entry name" value="Mopterin_OxRdtase_4Fe-4S_dom"/>
</dbReference>
<keyword evidence="7" id="KW-1185">Reference proteome</keyword>
<keyword evidence="4" id="KW-0411">Iron-sulfur</keyword>
<sequence length="818" mass="90318">MANYQEFLDGIDRAAYHEGELTWEEDGFTVTRTYQYSPPGCHDSCGVLFYAKDGKLDHVEGDPLSPFTNGKLCMRCLDLPEIVNHPDRVLYPMKRAGERGENKWERITWDEAYDMIETKVKSIREEYGSESIVCVHGTGRNVNWLVPLFGQAALQTPNISTLFFTGFACYMPRVCGAMAPLGDFPIADAAVGHEDRYVDPSFKAPEVIVVWGNEPLASNADGYIGHWLVQCVQMGSRIISIDPRLTWWGARAAYHLQLRPGTDAALACAWLNVIISEGLYDHEFVDCWTSGLDELWEGIKDMTPEWAAPITGLSAEDITASARLYASGNNSAIQWGLAFDQQMSAMALNLAVCDLMAICGNIDRPGGNILVRNSFEINAGYASGEDFTPQSAKDRKLTIARGTGITGGEFIAHACTDGILHCIEAGELPDGEPYPIKMIWFQSSNSLACAGMDAPRDYEALKTVDFIVNADPILTPLSVAVADLLLPVAMSCERNSARTWWTPVRTIYRAVEPAGEAKTDEQIVVDLMPRLNPEAAEAFGWTKDTDIADWYLAGGDGKKHGASSNVKGNISEKAKGGVGMSFQELSEKGGYAYDDWNHTYEKYAKGMLRDDGNPGFSTPSGRIELAPYTYRVWGLTPTPFHTEPPEGPVTTPELMEEYPLILSCGGRSFEFFHSEHRQMPTMREFHPLPLVMVNPVDAEKYRVEDGQWAWIENGHGRFKQVVKVTPRVAPGVIHAEHGWWFPEQEAAEPSLFGTFDSNPNNCTRAFETGEGGIGTNIKSMICRIYPYSAGDELPGEKVTRKGGWGDYTVGAMCGSKVD</sequence>
<evidence type="ECO:0000256" key="3">
    <source>
        <dbReference type="ARBA" id="ARBA00023004"/>
    </source>
</evidence>
<dbReference type="Gene3D" id="2.40.40.20">
    <property type="match status" value="1"/>
</dbReference>
<dbReference type="InterPro" id="IPR050612">
    <property type="entry name" value="Prok_Mopterin_Oxidored"/>
</dbReference>
<reference evidence="6 7" key="1">
    <citation type="submission" date="2022-01" db="EMBL/GenBank/DDBJ databases">
        <title>Novel bile acid biosynthetic pathways are enriched in the microbiome of centenarians.</title>
        <authorList>
            <person name="Sato Y."/>
            <person name="Atarashi K."/>
            <person name="Plichta R.D."/>
            <person name="Arai Y."/>
            <person name="Sasajima S."/>
            <person name="Kearney M.S."/>
            <person name="Suda W."/>
            <person name="Takeshita K."/>
            <person name="Sasaki T."/>
            <person name="Okamoto S."/>
            <person name="Skelly N.A."/>
            <person name="Okamura Y."/>
            <person name="Vlamakis H."/>
            <person name="Li Y."/>
            <person name="Tanoue T."/>
            <person name="Takei H."/>
            <person name="Nittono H."/>
            <person name="Narushima S."/>
            <person name="Irie J."/>
            <person name="Itoh H."/>
            <person name="Moriya K."/>
            <person name="Sugiura Y."/>
            <person name="Suematsu M."/>
            <person name="Moritoki N."/>
            <person name="Shibata S."/>
            <person name="Littman R.D."/>
            <person name="Fischbach A.M."/>
            <person name="Uwamino Y."/>
            <person name="Inoue T."/>
            <person name="Honda A."/>
            <person name="Hattori M."/>
            <person name="Murai T."/>
            <person name="Xavier J.R."/>
            <person name="Hirose N."/>
            <person name="Honda K."/>
        </authorList>
    </citation>
    <scope>NUCLEOTIDE SEQUENCE [LARGE SCALE GENOMIC DNA]</scope>
    <source>
        <strain evidence="6 7">CE91-St30</strain>
    </source>
</reference>
<dbReference type="InterPro" id="IPR009010">
    <property type="entry name" value="Asp_de-COase-like_dom_sf"/>
</dbReference>